<dbReference type="EMBL" id="QJKJ01004241">
    <property type="protein sequence ID" value="RDX94976.1"/>
    <property type="molecule type" value="Genomic_DNA"/>
</dbReference>
<reference evidence="1" key="1">
    <citation type="submission" date="2018-05" db="EMBL/GenBank/DDBJ databases">
        <title>Draft genome of Mucuna pruriens seed.</title>
        <authorList>
            <person name="Nnadi N.E."/>
            <person name="Vos R."/>
            <person name="Hasami M.H."/>
            <person name="Devisetty U.K."/>
            <person name="Aguiy J.C."/>
        </authorList>
    </citation>
    <scope>NUCLEOTIDE SEQUENCE [LARGE SCALE GENOMIC DNA]</scope>
    <source>
        <strain evidence="1">JCA_2017</strain>
    </source>
</reference>
<dbReference type="Proteomes" id="UP000257109">
    <property type="component" value="Unassembled WGS sequence"/>
</dbReference>
<organism evidence="1 2">
    <name type="scientific">Mucuna pruriens</name>
    <name type="common">Velvet bean</name>
    <name type="synonym">Dolichos pruriens</name>
    <dbReference type="NCBI Taxonomy" id="157652"/>
    <lineage>
        <taxon>Eukaryota</taxon>
        <taxon>Viridiplantae</taxon>
        <taxon>Streptophyta</taxon>
        <taxon>Embryophyta</taxon>
        <taxon>Tracheophyta</taxon>
        <taxon>Spermatophyta</taxon>
        <taxon>Magnoliopsida</taxon>
        <taxon>eudicotyledons</taxon>
        <taxon>Gunneridae</taxon>
        <taxon>Pentapetalae</taxon>
        <taxon>rosids</taxon>
        <taxon>fabids</taxon>
        <taxon>Fabales</taxon>
        <taxon>Fabaceae</taxon>
        <taxon>Papilionoideae</taxon>
        <taxon>50 kb inversion clade</taxon>
        <taxon>NPAAA clade</taxon>
        <taxon>indigoferoid/millettioid clade</taxon>
        <taxon>Phaseoleae</taxon>
        <taxon>Mucuna</taxon>
    </lineage>
</organism>
<evidence type="ECO:0000313" key="1">
    <source>
        <dbReference type="EMBL" id="RDX94976.1"/>
    </source>
</evidence>
<accession>A0A371GX01</accession>
<keyword evidence="2" id="KW-1185">Reference proteome</keyword>
<comment type="caution">
    <text evidence="1">The sequence shown here is derived from an EMBL/GenBank/DDBJ whole genome shotgun (WGS) entry which is preliminary data.</text>
</comment>
<evidence type="ECO:0000313" key="2">
    <source>
        <dbReference type="Proteomes" id="UP000257109"/>
    </source>
</evidence>
<dbReference type="OrthoDB" id="1436818at2759"/>
<gene>
    <name evidence="1" type="ORF">CR513_22571</name>
</gene>
<evidence type="ECO:0008006" key="3">
    <source>
        <dbReference type="Google" id="ProtNLM"/>
    </source>
</evidence>
<dbReference type="AlphaFoldDB" id="A0A371GX01"/>
<proteinExistence type="predicted"/>
<feature type="non-terminal residue" evidence="1">
    <location>
        <position position="1"/>
    </location>
</feature>
<sequence>MLRLHFEMVALMKQFIWCNLKTVSNDSKFMVCKLKKSIYYLKYASLISSCGFKANIVDDCVYHKFSKSKYILLILRYRSQDILRLSQENYINKVLNRFDMKDSKLGDTLIAKGDKFSFKKCLNNDFERNEMQKIPYASIVGSLMYT</sequence>
<name>A0A371GX01_MUCPR</name>
<protein>
    <recommendedName>
        <fullName evidence="3">Reverse transcriptase Ty1/copia-type domain-containing protein</fullName>
    </recommendedName>
</protein>